<organism evidence="1 2">
    <name type="scientific">Brachionus plicatilis</name>
    <name type="common">Marine rotifer</name>
    <name type="synonym">Brachionus muelleri</name>
    <dbReference type="NCBI Taxonomy" id="10195"/>
    <lineage>
        <taxon>Eukaryota</taxon>
        <taxon>Metazoa</taxon>
        <taxon>Spiralia</taxon>
        <taxon>Gnathifera</taxon>
        <taxon>Rotifera</taxon>
        <taxon>Eurotatoria</taxon>
        <taxon>Monogononta</taxon>
        <taxon>Pseudotrocha</taxon>
        <taxon>Ploima</taxon>
        <taxon>Brachionidae</taxon>
        <taxon>Brachionus</taxon>
    </lineage>
</organism>
<name>A0A3M7T2Z8_BRAPC</name>
<protein>
    <submittedName>
        <fullName evidence="1">Uncharacterized protein</fullName>
    </submittedName>
</protein>
<dbReference type="EMBL" id="REGN01000386">
    <property type="protein sequence ID" value="RNA42307.1"/>
    <property type="molecule type" value="Genomic_DNA"/>
</dbReference>
<evidence type="ECO:0000313" key="1">
    <source>
        <dbReference type="EMBL" id="RNA42307.1"/>
    </source>
</evidence>
<proteinExistence type="predicted"/>
<sequence>MKNLKIAVIVVIVYKKPNTAKIPCGVTCSCGAMLFLILKIRQLNNRFSCRFLYFVFVKYIILRKKKIAVQLNNTLFHETSPRLL</sequence>
<dbReference type="Proteomes" id="UP000276133">
    <property type="component" value="Unassembled WGS sequence"/>
</dbReference>
<accession>A0A3M7T2Z8</accession>
<comment type="caution">
    <text evidence="1">The sequence shown here is derived from an EMBL/GenBank/DDBJ whole genome shotgun (WGS) entry which is preliminary data.</text>
</comment>
<keyword evidence="2" id="KW-1185">Reference proteome</keyword>
<gene>
    <name evidence="1" type="ORF">BpHYR1_022349</name>
</gene>
<evidence type="ECO:0000313" key="2">
    <source>
        <dbReference type="Proteomes" id="UP000276133"/>
    </source>
</evidence>
<reference evidence="1 2" key="1">
    <citation type="journal article" date="2018" name="Sci. Rep.">
        <title>Genomic signatures of local adaptation to the degree of environmental predictability in rotifers.</title>
        <authorList>
            <person name="Franch-Gras L."/>
            <person name="Hahn C."/>
            <person name="Garcia-Roger E.M."/>
            <person name="Carmona M.J."/>
            <person name="Serra M."/>
            <person name="Gomez A."/>
        </authorList>
    </citation>
    <scope>NUCLEOTIDE SEQUENCE [LARGE SCALE GENOMIC DNA]</scope>
    <source>
        <strain evidence="1">HYR1</strain>
    </source>
</reference>
<dbReference type="AlphaFoldDB" id="A0A3M7T2Z8"/>